<dbReference type="RefSeq" id="WP_146404425.1">
    <property type="nucleotide sequence ID" value="NZ_SJPJ01000002.1"/>
</dbReference>
<dbReference type="Pfam" id="PF00570">
    <property type="entry name" value="HRDC"/>
    <property type="match status" value="1"/>
</dbReference>
<name>A0A5C5YP00_9BACT</name>
<reference evidence="2 3" key="1">
    <citation type="submission" date="2019-02" db="EMBL/GenBank/DDBJ databases">
        <title>Deep-cultivation of Planctomycetes and their phenomic and genomic characterization uncovers novel biology.</title>
        <authorList>
            <person name="Wiegand S."/>
            <person name="Jogler M."/>
            <person name="Boedeker C."/>
            <person name="Pinto D."/>
            <person name="Vollmers J."/>
            <person name="Rivas-Marin E."/>
            <person name="Kohn T."/>
            <person name="Peeters S.H."/>
            <person name="Heuer A."/>
            <person name="Rast P."/>
            <person name="Oberbeckmann S."/>
            <person name="Bunk B."/>
            <person name="Jeske O."/>
            <person name="Meyerdierks A."/>
            <person name="Storesund J.E."/>
            <person name="Kallscheuer N."/>
            <person name="Luecker S."/>
            <person name="Lage O.M."/>
            <person name="Pohl T."/>
            <person name="Merkel B.J."/>
            <person name="Hornburger P."/>
            <person name="Mueller R.-W."/>
            <person name="Bruemmer F."/>
            <person name="Labrenz M."/>
            <person name="Spormann A.M."/>
            <person name="Op Den Camp H."/>
            <person name="Overmann J."/>
            <person name="Amann R."/>
            <person name="Jetten M.S.M."/>
            <person name="Mascher T."/>
            <person name="Medema M.H."/>
            <person name="Devos D.P."/>
            <person name="Kaster A.-K."/>
            <person name="Ovreas L."/>
            <person name="Rohde M."/>
            <person name="Galperin M.Y."/>
            <person name="Jogler C."/>
        </authorList>
    </citation>
    <scope>NUCLEOTIDE SEQUENCE [LARGE SCALE GENOMIC DNA]</scope>
    <source>
        <strain evidence="2 3">CA13</strain>
    </source>
</reference>
<evidence type="ECO:0000259" key="1">
    <source>
        <dbReference type="PROSITE" id="PS50967"/>
    </source>
</evidence>
<dbReference type="PANTHER" id="PTHR47649">
    <property type="entry name" value="RIBONUCLEASE D"/>
    <property type="match status" value="1"/>
</dbReference>
<dbReference type="Proteomes" id="UP000315010">
    <property type="component" value="Unassembled WGS sequence"/>
</dbReference>
<dbReference type="OrthoDB" id="9800549at2"/>
<dbReference type="Gene3D" id="3.30.420.10">
    <property type="entry name" value="Ribonuclease H-like superfamily/Ribonuclease H"/>
    <property type="match status" value="1"/>
</dbReference>
<keyword evidence="3" id="KW-1185">Reference proteome</keyword>
<feature type="domain" description="HRDC" evidence="1">
    <location>
        <begin position="209"/>
        <end position="289"/>
    </location>
</feature>
<dbReference type="InterPro" id="IPR002121">
    <property type="entry name" value="HRDC_dom"/>
</dbReference>
<proteinExistence type="predicted"/>
<dbReference type="GO" id="GO:0033890">
    <property type="term" value="F:ribonuclease D activity"/>
    <property type="evidence" value="ECO:0007669"/>
    <property type="project" value="UniProtKB-EC"/>
</dbReference>
<dbReference type="PANTHER" id="PTHR47649:SF1">
    <property type="entry name" value="RIBONUCLEASE D"/>
    <property type="match status" value="1"/>
</dbReference>
<dbReference type="GO" id="GO:0000166">
    <property type="term" value="F:nucleotide binding"/>
    <property type="evidence" value="ECO:0007669"/>
    <property type="project" value="InterPro"/>
</dbReference>
<dbReference type="SMART" id="SM00474">
    <property type="entry name" value="35EXOc"/>
    <property type="match status" value="1"/>
</dbReference>
<dbReference type="GO" id="GO:0008408">
    <property type="term" value="F:3'-5' exonuclease activity"/>
    <property type="evidence" value="ECO:0007669"/>
    <property type="project" value="InterPro"/>
</dbReference>
<dbReference type="GO" id="GO:0006139">
    <property type="term" value="P:nucleobase-containing compound metabolic process"/>
    <property type="evidence" value="ECO:0007669"/>
    <property type="project" value="InterPro"/>
</dbReference>
<dbReference type="InterPro" id="IPR044876">
    <property type="entry name" value="HRDC_dom_sf"/>
</dbReference>
<dbReference type="AlphaFoldDB" id="A0A5C5YP00"/>
<accession>A0A5C5YP00</accession>
<dbReference type="InterPro" id="IPR012337">
    <property type="entry name" value="RNaseH-like_sf"/>
</dbReference>
<dbReference type="InterPro" id="IPR036397">
    <property type="entry name" value="RNaseH_sf"/>
</dbReference>
<organism evidence="2 3">
    <name type="scientific">Novipirellula herctigrandis</name>
    <dbReference type="NCBI Taxonomy" id="2527986"/>
    <lineage>
        <taxon>Bacteria</taxon>
        <taxon>Pseudomonadati</taxon>
        <taxon>Planctomycetota</taxon>
        <taxon>Planctomycetia</taxon>
        <taxon>Pirellulales</taxon>
        <taxon>Pirellulaceae</taxon>
        <taxon>Novipirellula</taxon>
    </lineage>
</organism>
<dbReference type="InterPro" id="IPR010997">
    <property type="entry name" value="HRDC-like_sf"/>
</dbReference>
<dbReference type="EC" id="3.1.13.5" evidence="2"/>
<comment type="caution">
    <text evidence="2">The sequence shown here is derived from an EMBL/GenBank/DDBJ whole genome shotgun (WGS) entry which is preliminary data.</text>
</comment>
<keyword evidence="2" id="KW-0378">Hydrolase</keyword>
<dbReference type="CDD" id="cd06142">
    <property type="entry name" value="RNaseD_exo"/>
    <property type="match status" value="1"/>
</dbReference>
<evidence type="ECO:0000313" key="3">
    <source>
        <dbReference type="Proteomes" id="UP000315010"/>
    </source>
</evidence>
<sequence>MQYDSISSLNELEDLCTQIADSHLVGFDTEFVSEDSYRPELCLIQVALPDRLAIIDPYKLETTKPFWEVLSTPGRIVVAHAAREEIRFCYRFSNKPIAGLFDTQLAAGFVGMEYPASLATLVQRLVGKSLPKGETRTNWRHRPLSKDQITYALHDVTDLETMHTKLASMVSELGRATWVEEETANLQQKVIDAETRENWRRVSGSAGLNARQLETVRQLWLWREGRARETDRIPRRVMRDDLLIELAKRASADIDKIRGIRGLERRGYIGQYEAIAKAIQTALNTPEADLPRRARGSRKSVSPMLSQFLSTSIACISRQHKLAPPIVGNADDVRELLGYELEKRKSDSLPSLLEGWRGEIVGKPFRQLLSGELAIRVADVDETQPLEFIDVPPLK</sequence>
<dbReference type="PROSITE" id="PS50967">
    <property type="entry name" value="HRDC"/>
    <property type="match status" value="1"/>
</dbReference>
<dbReference type="Pfam" id="PF01612">
    <property type="entry name" value="DNA_pol_A_exo1"/>
    <property type="match status" value="1"/>
</dbReference>
<dbReference type="SUPFAM" id="SSF47819">
    <property type="entry name" value="HRDC-like"/>
    <property type="match status" value="2"/>
</dbReference>
<dbReference type="InterPro" id="IPR051086">
    <property type="entry name" value="RNase_D-like"/>
</dbReference>
<evidence type="ECO:0000313" key="2">
    <source>
        <dbReference type="EMBL" id="TWT76702.1"/>
    </source>
</evidence>
<protein>
    <submittedName>
        <fullName evidence="2">Ribonuclease D</fullName>
        <ecNumber evidence="2">3.1.13.5</ecNumber>
    </submittedName>
</protein>
<dbReference type="Gene3D" id="1.10.150.80">
    <property type="entry name" value="HRDC domain"/>
    <property type="match status" value="2"/>
</dbReference>
<dbReference type="EMBL" id="SJPJ01000002">
    <property type="protein sequence ID" value="TWT76702.1"/>
    <property type="molecule type" value="Genomic_DNA"/>
</dbReference>
<dbReference type="InterPro" id="IPR002562">
    <property type="entry name" value="3'-5'_exonuclease_dom"/>
</dbReference>
<gene>
    <name evidence="2" type="primary">rnd</name>
    <name evidence="2" type="ORF">CA13_71990</name>
</gene>
<dbReference type="SUPFAM" id="SSF53098">
    <property type="entry name" value="Ribonuclease H-like"/>
    <property type="match status" value="1"/>
</dbReference>
<dbReference type="GO" id="GO:0003676">
    <property type="term" value="F:nucleic acid binding"/>
    <property type="evidence" value="ECO:0007669"/>
    <property type="project" value="InterPro"/>
</dbReference>